<evidence type="ECO:0000256" key="12">
    <source>
        <dbReference type="SAM" id="MobiDB-lite"/>
    </source>
</evidence>
<dbReference type="CDD" id="cd06163">
    <property type="entry name" value="S2P-M50_PDZ_RseP-like"/>
    <property type="match status" value="1"/>
</dbReference>
<evidence type="ECO:0000256" key="4">
    <source>
        <dbReference type="ARBA" id="ARBA00022670"/>
    </source>
</evidence>
<evidence type="ECO:0000256" key="2">
    <source>
        <dbReference type="ARBA" id="ARBA00004141"/>
    </source>
</evidence>
<dbReference type="NCBIfam" id="TIGR00054">
    <property type="entry name" value="RIP metalloprotease RseP"/>
    <property type="match status" value="1"/>
</dbReference>
<dbReference type="EC" id="3.4.24.-" evidence="11"/>
<evidence type="ECO:0000256" key="9">
    <source>
        <dbReference type="ARBA" id="ARBA00023049"/>
    </source>
</evidence>
<name>A0ABU5MSH4_9BACT</name>
<evidence type="ECO:0000256" key="3">
    <source>
        <dbReference type="ARBA" id="ARBA00007931"/>
    </source>
</evidence>
<sequence length="476" mass="52025">MLGIIFIIFMMIFLFGITVFVHEWGHFIVAKKCGLKVEAFSIGMGPAVWKKEVDGIVYKIGALPIGGYVSLPQLDPAGMEKVQGDNDETPREELPDVSPWAKIAVAVAGPACNIVFALILGTGVMLLPQQEIREENGVFIAEVAENSPAYAAGLRPGDEVRAVNGTTVKSWYDTQVESLLGSGNDGDVDFEVYNETDGERTLQLAVNHPEENPEQLIDGVKQAEPCQIFSVVSDMPAAKAGLQANDLIYRVNATVITGMNHFRELIQENPDTEIVMHVDRAGEKLTIPVVPEYSEENDMVMIGIQFGGSLGLPWTLTGNPFKQIYSDSSSIFRLLKALVTPSESKQAASGLGGPVSIFQMIFVSLQIGLLTTLGLIRFININLAVLNLLPLPVLDGGHICFALWEGITKRKVHPKLVASLVNVFAILLLSAMVILTWRDSDRIWNISRFFKGDEQKTEQVAEPTPQIPKTTEPVAK</sequence>
<keyword evidence="8 11" id="KW-1133">Transmembrane helix</keyword>
<comment type="similarity">
    <text evidence="3 11">Belongs to the peptidase M50B family.</text>
</comment>
<dbReference type="PROSITE" id="PS50106">
    <property type="entry name" value="PDZ"/>
    <property type="match status" value="1"/>
</dbReference>
<dbReference type="PANTHER" id="PTHR42837:SF2">
    <property type="entry name" value="MEMBRANE METALLOPROTEASE ARASP2, CHLOROPLASTIC-RELATED"/>
    <property type="match status" value="1"/>
</dbReference>
<dbReference type="GO" id="GO:0008237">
    <property type="term" value="F:metallopeptidase activity"/>
    <property type="evidence" value="ECO:0007669"/>
    <property type="project" value="UniProtKB-KW"/>
</dbReference>
<evidence type="ECO:0000256" key="11">
    <source>
        <dbReference type="RuleBase" id="RU362031"/>
    </source>
</evidence>
<evidence type="ECO:0000256" key="8">
    <source>
        <dbReference type="ARBA" id="ARBA00022989"/>
    </source>
</evidence>
<evidence type="ECO:0000313" key="14">
    <source>
        <dbReference type="EMBL" id="MDZ8117145.1"/>
    </source>
</evidence>
<dbReference type="InterPro" id="IPR008915">
    <property type="entry name" value="Peptidase_M50"/>
</dbReference>
<keyword evidence="6 11" id="KW-0378">Hydrolase</keyword>
<evidence type="ECO:0000256" key="1">
    <source>
        <dbReference type="ARBA" id="ARBA00001947"/>
    </source>
</evidence>
<feature type="transmembrane region" description="Helical" evidence="11">
    <location>
        <begin position="355"/>
        <end position="379"/>
    </location>
</feature>
<feature type="domain" description="PDZ" evidence="13">
    <location>
        <begin position="123"/>
        <end position="180"/>
    </location>
</feature>
<comment type="cofactor">
    <cofactor evidence="1 11">
        <name>Zn(2+)</name>
        <dbReference type="ChEBI" id="CHEBI:29105"/>
    </cofactor>
</comment>
<keyword evidence="15" id="KW-1185">Reference proteome</keyword>
<protein>
    <recommendedName>
        <fullName evidence="11">Zinc metalloprotease</fullName>
        <ecNumber evidence="11">3.4.24.-</ecNumber>
    </recommendedName>
</protein>
<dbReference type="Pfam" id="PF02163">
    <property type="entry name" value="Peptidase_M50"/>
    <property type="match status" value="1"/>
</dbReference>
<feature type="region of interest" description="Disordered" evidence="12">
    <location>
        <begin position="455"/>
        <end position="476"/>
    </location>
</feature>
<dbReference type="EMBL" id="JARVCO010000002">
    <property type="protein sequence ID" value="MDZ8117145.1"/>
    <property type="molecule type" value="Genomic_DNA"/>
</dbReference>
<dbReference type="PANTHER" id="PTHR42837">
    <property type="entry name" value="REGULATOR OF SIGMA-E PROTEASE RSEP"/>
    <property type="match status" value="1"/>
</dbReference>
<dbReference type="InterPro" id="IPR004387">
    <property type="entry name" value="Pept_M50_Zn"/>
</dbReference>
<dbReference type="SUPFAM" id="SSF50156">
    <property type="entry name" value="PDZ domain-like"/>
    <property type="match status" value="2"/>
</dbReference>
<dbReference type="Pfam" id="PF17820">
    <property type="entry name" value="PDZ_6"/>
    <property type="match status" value="2"/>
</dbReference>
<dbReference type="RefSeq" id="WP_322606950.1">
    <property type="nucleotide sequence ID" value="NZ_JARVCO010000002.1"/>
</dbReference>
<accession>A0ABU5MSH4</accession>
<dbReference type="InterPro" id="IPR036034">
    <property type="entry name" value="PDZ_sf"/>
</dbReference>
<dbReference type="Proteomes" id="UP001290861">
    <property type="component" value="Unassembled WGS sequence"/>
</dbReference>
<gene>
    <name evidence="14" type="primary">rseP</name>
    <name evidence="14" type="ORF">P9H32_00775</name>
</gene>
<feature type="transmembrane region" description="Helical" evidence="11">
    <location>
        <begin position="385"/>
        <end position="404"/>
    </location>
</feature>
<organism evidence="14 15">
    <name type="scientific">Pontiella agarivorans</name>
    <dbReference type="NCBI Taxonomy" id="3038953"/>
    <lineage>
        <taxon>Bacteria</taxon>
        <taxon>Pseudomonadati</taxon>
        <taxon>Kiritimatiellota</taxon>
        <taxon>Kiritimatiellia</taxon>
        <taxon>Kiritimatiellales</taxon>
        <taxon>Pontiellaceae</taxon>
        <taxon>Pontiella</taxon>
    </lineage>
</organism>
<keyword evidence="5 11" id="KW-0812">Transmembrane</keyword>
<keyword evidence="4" id="KW-0645">Protease</keyword>
<keyword evidence="10 11" id="KW-0472">Membrane</keyword>
<keyword evidence="7 11" id="KW-0862">Zinc</keyword>
<evidence type="ECO:0000313" key="15">
    <source>
        <dbReference type="Proteomes" id="UP001290861"/>
    </source>
</evidence>
<dbReference type="SMART" id="SM00228">
    <property type="entry name" value="PDZ"/>
    <property type="match status" value="2"/>
</dbReference>
<keyword evidence="11" id="KW-0479">Metal-binding</keyword>
<evidence type="ECO:0000259" key="13">
    <source>
        <dbReference type="PROSITE" id="PS50106"/>
    </source>
</evidence>
<dbReference type="Gene3D" id="2.30.42.10">
    <property type="match status" value="2"/>
</dbReference>
<keyword evidence="9 11" id="KW-0482">Metalloprotease</keyword>
<evidence type="ECO:0000256" key="6">
    <source>
        <dbReference type="ARBA" id="ARBA00022801"/>
    </source>
</evidence>
<reference evidence="14 15" key="1">
    <citation type="journal article" date="2024" name="Appl. Environ. Microbiol.">
        <title>Pontiella agarivorans sp. nov., a novel marine anaerobic bacterium capable of degrading macroalgal polysaccharides and fixing nitrogen.</title>
        <authorList>
            <person name="Liu N."/>
            <person name="Kivenson V."/>
            <person name="Peng X."/>
            <person name="Cui Z."/>
            <person name="Lankiewicz T.S."/>
            <person name="Gosselin K.M."/>
            <person name="English C.J."/>
            <person name="Blair E.M."/>
            <person name="O'Malley M.A."/>
            <person name="Valentine D.L."/>
        </authorList>
    </citation>
    <scope>NUCLEOTIDE SEQUENCE [LARGE SCALE GENOMIC DNA]</scope>
    <source>
        <strain evidence="14 15">NLcol2</strain>
    </source>
</reference>
<evidence type="ECO:0000256" key="7">
    <source>
        <dbReference type="ARBA" id="ARBA00022833"/>
    </source>
</evidence>
<dbReference type="InterPro" id="IPR001478">
    <property type="entry name" value="PDZ"/>
</dbReference>
<comment type="subcellular location">
    <subcellularLocation>
        <location evidence="2">Membrane</location>
        <topology evidence="2">Multi-pass membrane protein</topology>
    </subcellularLocation>
</comment>
<comment type="caution">
    <text evidence="14">The sequence shown here is derived from an EMBL/GenBank/DDBJ whole genome shotgun (WGS) entry which is preliminary data.</text>
</comment>
<proteinExistence type="inferred from homology"/>
<feature type="transmembrane region" description="Helical" evidence="11">
    <location>
        <begin position="416"/>
        <end position="437"/>
    </location>
</feature>
<dbReference type="InterPro" id="IPR041489">
    <property type="entry name" value="PDZ_6"/>
</dbReference>
<evidence type="ECO:0000256" key="10">
    <source>
        <dbReference type="ARBA" id="ARBA00023136"/>
    </source>
</evidence>
<feature type="transmembrane region" description="Helical" evidence="11">
    <location>
        <begin position="5"/>
        <end position="22"/>
    </location>
</feature>
<evidence type="ECO:0000256" key="5">
    <source>
        <dbReference type="ARBA" id="ARBA00022692"/>
    </source>
</evidence>